<keyword evidence="3" id="KW-0805">Transcription regulation</keyword>
<feature type="compositionally biased region" description="Low complexity" evidence="6">
    <location>
        <begin position="318"/>
        <end position="329"/>
    </location>
</feature>
<dbReference type="PROSITE" id="PS50045">
    <property type="entry name" value="SIGMA54_INTERACT_4"/>
    <property type="match status" value="1"/>
</dbReference>
<accession>A0A1I2APK8</accession>
<dbReference type="GO" id="GO:0005524">
    <property type="term" value="F:ATP binding"/>
    <property type="evidence" value="ECO:0007669"/>
    <property type="project" value="UniProtKB-KW"/>
</dbReference>
<keyword evidence="5" id="KW-0804">Transcription</keyword>
<evidence type="ECO:0000256" key="5">
    <source>
        <dbReference type="ARBA" id="ARBA00023163"/>
    </source>
</evidence>
<evidence type="ECO:0000313" key="8">
    <source>
        <dbReference type="EMBL" id="SFE44933.1"/>
    </source>
</evidence>
<gene>
    <name evidence="8" type="ORF">SAMN04489711_102103</name>
</gene>
<dbReference type="InterPro" id="IPR027417">
    <property type="entry name" value="P-loop_NTPase"/>
</dbReference>
<dbReference type="InterPro" id="IPR025944">
    <property type="entry name" value="Sigma_54_int_dom_CS"/>
</dbReference>
<dbReference type="CDD" id="cd00009">
    <property type="entry name" value="AAA"/>
    <property type="match status" value="1"/>
</dbReference>
<dbReference type="InterPro" id="IPR002078">
    <property type="entry name" value="Sigma_54_int"/>
</dbReference>
<dbReference type="PANTHER" id="PTHR32071:SF77">
    <property type="entry name" value="TRANSCRIPTIONAL REGULATORY PROTEIN"/>
    <property type="match status" value="1"/>
</dbReference>
<evidence type="ECO:0000256" key="3">
    <source>
        <dbReference type="ARBA" id="ARBA00023015"/>
    </source>
</evidence>
<dbReference type="SMART" id="SM00382">
    <property type="entry name" value="AAA"/>
    <property type="match status" value="1"/>
</dbReference>
<feature type="domain" description="Sigma-54 factor interaction" evidence="7">
    <location>
        <begin position="344"/>
        <end position="570"/>
    </location>
</feature>
<dbReference type="Gene3D" id="1.10.10.60">
    <property type="entry name" value="Homeodomain-like"/>
    <property type="match status" value="1"/>
</dbReference>
<dbReference type="EMBL" id="FONX01000002">
    <property type="protein sequence ID" value="SFE44933.1"/>
    <property type="molecule type" value="Genomic_DNA"/>
</dbReference>
<dbReference type="Gene3D" id="1.10.8.60">
    <property type="match status" value="1"/>
</dbReference>
<dbReference type="InterPro" id="IPR003593">
    <property type="entry name" value="AAA+_ATPase"/>
</dbReference>
<dbReference type="SUPFAM" id="SSF55781">
    <property type="entry name" value="GAF domain-like"/>
    <property type="match status" value="1"/>
</dbReference>
<dbReference type="Pfam" id="PF02954">
    <property type="entry name" value="HTH_8"/>
    <property type="match status" value="1"/>
</dbReference>
<dbReference type="Proteomes" id="UP000199119">
    <property type="component" value="Unassembled WGS sequence"/>
</dbReference>
<dbReference type="GO" id="GO:0006355">
    <property type="term" value="P:regulation of DNA-templated transcription"/>
    <property type="evidence" value="ECO:0007669"/>
    <property type="project" value="InterPro"/>
</dbReference>
<sequence>MDTRLARHASLPQEHDILALIDQAHLRSRAFGIASDDKPDHSGLLPSLLKDALEENRFLFQHAVPVMEALNSQISNTHSMVLLTSAEGLVLHAMGDNDFLEKADRVALVPGMDWSERNKGTNAVGTALSAQQPITVHGSQHYMNANHGLTCSCAPILDPYGRLVGALDVTGDHRSYHQHTLALVRMSAQMIENHMFAGSFPHAVRVHFHSRVEFLGTLVEGIAAFTPEGRFISANRSAQMQLGMSFGALQAYTFSSLFGQPISALHDLFGHTTSTVPRQFCLHTGVMVWCHAEAQPARPWTAPATSPLSGKAHEAPPQRTGGSSSSAAAAAATRRAQLSSLQYLDTGDAQLAAIIAKLRKVADRDIPVMILGETGSGKDLLAQAIHNDSARAAQPFVAVNCASIPDTLIEAELFGYEEGAFTGARKKGAPGKIQQAHGGTLFLDEIGDMPPHLQARLLRVLQERKVSPLGAGREVEVDVTVISATHKNLKELIASGSFREDLYYRLNGLVVRLPALRERSDFDAVMKKVLHAQDGGAQVTIEPQVLELMRAYHWPGNVRQLYNLLRTACAMVDDDRVIRVEHLPDDFLDELRVPLRPAARSLAVPVAAAAAAEPAAGSTTPCLQDVTLQAMAQMLRLHKGNLSAAAKALGVSRNTIYRKKNLLPPDLLN</sequence>
<keyword evidence="9" id="KW-1185">Reference proteome</keyword>
<evidence type="ECO:0000256" key="1">
    <source>
        <dbReference type="ARBA" id="ARBA00022741"/>
    </source>
</evidence>
<dbReference type="GO" id="GO:0043565">
    <property type="term" value="F:sequence-specific DNA binding"/>
    <property type="evidence" value="ECO:0007669"/>
    <property type="project" value="InterPro"/>
</dbReference>
<name>A0A1I2APK8_9BURK</name>
<evidence type="ECO:0000256" key="6">
    <source>
        <dbReference type="SAM" id="MobiDB-lite"/>
    </source>
</evidence>
<keyword evidence="2" id="KW-0067">ATP-binding</keyword>
<dbReference type="InterPro" id="IPR025943">
    <property type="entry name" value="Sigma_54_int_dom_ATP-bd_2"/>
</dbReference>
<dbReference type="SUPFAM" id="SSF46689">
    <property type="entry name" value="Homeodomain-like"/>
    <property type="match status" value="1"/>
</dbReference>
<dbReference type="Pfam" id="PF00158">
    <property type="entry name" value="Sigma54_activat"/>
    <property type="match status" value="1"/>
</dbReference>
<evidence type="ECO:0000256" key="4">
    <source>
        <dbReference type="ARBA" id="ARBA00023125"/>
    </source>
</evidence>
<evidence type="ECO:0000256" key="2">
    <source>
        <dbReference type="ARBA" id="ARBA00022840"/>
    </source>
</evidence>
<dbReference type="OrthoDB" id="9761705at2"/>
<organism evidence="8 9">
    <name type="scientific">Paracidovorax wautersii</name>
    <dbReference type="NCBI Taxonomy" id="1177982"/>
    <lineage>
        <taxon>Bacteria</taxon>
        <taxon>Pseudomonadati</taxon>
        <taxon>Pseudomonadota</taxon>
        <taxon>Betaproteobacteria</taxon>
        <taxon>Burkholderiales</taxon>
        <taxon>Comamonadaceae</taxon>
        <taxon>Paracidovorax</taxon>
    </lineage>
</organism>
<dbReference type="PROSITE" id="PS00676">
    <property type="entry name" value="SIGMA54_INTERACT_2"/>
    <property type="match status" value="1"/>
</dbReference>
<dbReference type="InterPro" id="IPR002197">
    <property type="entry name" value="HTH_Fis"/>
</dbReference>
<dbReference type="InterPro" id="IPR058031">
    <property type="entry name" value="AAA_lid_NorR"/>
</dbReference>
<evidence type="ECO:0000259" key="7">
    <source>
        <dbReference type="PROSITE" id="PS50045"/>
    </source>
</evidence>
<dbReference type="PROSITE" id="PS00688">
    <property type="entry name" value="SIGMA54_INTERACT_3"/>
    <property type="match status" value="1"/>
</dbReference>
<dbReference type="AlphaFoldDB" id="A0A1I2APK8"/>
<keyword evidence="4" id="KW-0238">DNA-binding</keyword>
<dbReference type="FunFam" id="3.40.50.300:FF:000006">
    <property type="entry name" value="DNA-binding transcriptional regulator NtrC"/>
    <property type="match status" value="1"/>
</dbReference>
<dbReference type="InterPro" id="IPR025662">
    <property type="entry name" value="Sigma_54_int_dom_ATP-bd_1"/>
</dbReference>
<dbReference type="PROSITE" id="PS00675">
    <property type="entry name" value="SIGMA54_INTERACT_1"/>
    <property type="match status" value="1"/>
</dbReference>
<proteinExistence type="predicted"/>
<dbReference type="InterPro" id="IPR003018">
    <property type="entry name" value="GAF"/>
</dbReference>
<dbReference type="PANTHER" id="PTHR32071">
    <property type="entry name" value="TRANSCRIPTIONAL REGULATORY PROTEIN"/>
    <property type="match status" value="1"/>
</dbReference>
<dbReference type="InterPro" id="IPR009057">
    <property type="entry name" value="Homeodomain-like_sf"/>
</dbReference>
<keyword evidence="1" id="KW-0547">Nucleotide-binding</keyword>
<dbReference type="InterPro" id="IPR029016">
    <property type="entry name" value="GAF-like_dom_sf"/>
</dbReference>
<dbReference type="Gene3D" id="3.40.50.300">
    <property type="entry name" value="P-loop containing nucleotide triphosphate hydrolases"/>
    <property type="match status" value="1"/>
</dbReference>
<dbReference type="RefSeq" id="WP_092937512.1">
    <property type="nucleotide sequence ID" value="NZ_FONX01000002.1"/>
</dbReference>
<dbReference type="STRING" id="1177982.SAMN04489711_102103"/>
<reference evidence="9" key="1">
    <citation type="submission" date="2016-10" db="EMBL/GenBank/DDBJ databases">
        <authorList>
            <person name="Varghese N."/>
            <person name="Submissions S."/>
        </authorList>
    </citation>
    <scope>NUCLEOTIDE SEQUENCE [LARGE SCALE GENOMIC DNA]</scope>
    <source>
        <strain evidence="9">DSM 27981</strain>
    </source>
</reference>
<feature type="region of interest" description="Disordered" evidence="6">
    <location>
        <begin position="300"/>
        <end position="329"/>
    </location>
</feature>
<dbReference type="Gene3D" id="3.30.450.40">
    <property type="match status" value="1"/>
</dbReference>
<dbReference type="Pfam" id="PF25601">
    <property type="entry name" value="AAA_lid_14"/>
    <property type="match status" value="1"/>
</dbReference>
<dbReference type="Pfam" id="PF01590">
    <property type="entry name" value="GAF"/>
    <property type="match status" value="1"/>
</dbReference>
<dbReference type="SUPFAM" id="SSF52540">
    <property type="entry name" value="P-loop containing nucleoside triphosphate hydrolases"/>
    <property type="match status" value="1"/>
</dbReference>
<protein>
    <submittedName>
        <fullName evidence="8">Transcriptional regulator of acetoin/glycerol metabolism</fullName>
    </submittedName>
</protein>
<evidence type="ECO:0000313" key="9">
    <source>
        <dbReference type="Proteomes" id="UP000199119"/>
    </source>
</evidence>